<proteinExistence type="predicted"/>
<dbReference type="RefSeq" id="WP_256307385.1">
    <property type="nucleotide sequence ID" value="NZ_JANHAW010000002.1"/>
</dbReference>
<feature type="region of interest" description="Disordered" evidence="1">
    <location>
        <begin position="271"/>
        <end position="290"/>
    </location>
</feature>
<sequence>MDRRRRRFLRTGLAAGVASLAGCTTFERHEATGSPSGSETPDTEMRSDSESGADDTGTEPRIPTPRETGGPRPELDDAAVALEPVASGLAAPLDFFAPAGTDRRFVVDRDGRIWEVTDDGRRSSPFLDLTERIVLGGERGLLGTAPHPDFADNGRLYVRYSAPARSGTPSGYSHTAVLAEFTVDPDADVAADAEERTLLEVPQPQSNHNAGAVAFGPDGHLYVAFGDGGGANDVGTGHVDDWYDAVEGGNGQDVTENLLGSVLRIDVDGRSGVDGDGEEPYAIPDDNPLVGREGRDEQYAWGFRNPWRFSFHGRDCYVADVGQNAWEELNLLEPGGNYGWNVREGAHCFRAETCPTATPAGEPFVDPVAEYPHDGDDVSGISIIGGVVVESEAVPGLGGAYLFADYVAQGRLFAVDPGAEPPWTIRTVPVVGDADLGRFVLGFGRDPNGDVYVLTTDGSDGEGNAGRVARLVAP</sequence>
<dbReference type="InterPro" id="IPR011041">
    <property type="entry name" value="Quinoprot_gluc/sorb_DH_b-prop"/>
</dbReference>
<evidence type="ECO:0000313" key="4">
    <source>
        <dbReference type="Proteomes" id="UP001597092"/>
    </source>
</evidence>
<reference evidence="3 4" key="1">
    <citation type="journal article" date="2019" name="Int. J. Syst. Evol. Microbiol.">
        <title>The Global Catalogue of Microorganisms (GCM) 10K type strain sequencing project: providing services to taxonomists for standard genome sequencing and annotation.</title>
        <authorList>
            <consortium name="The Broad Institute Genomics Platform"/>
            <consortium name="The Broad Institute Genome Sequencing Center for Infectious Disease"/>
            <person name="Wu L."/>
            <person name="Ma J."/>
        </authorList>
    </citation>
    <scope>NUCLEOTIDE SEQUENCE [LARGE SCALE GENOMIC DNA]</scope>
    <source>
        <strain evidence="3 4">CGMCC 1.10387</strain>
    </source>
</reference>
<organism evidence="3 4">
    <name type="scientific">Halobellus litoreus</name>
    <dbReference type="NCBI Taxonomy" id="755310"/>
    <lineage>
        <taxon>Archaea</taxon>
        <taxon>Methanobacteriati</taxon>
        <taxon>Methanobacteriota</taxon>
        <taxon>Stenosarchaea group</taxon>
        <taxon>Halobacteria</taxon>
        <taxon>Halobacteriales</taxon>
        <taxon>Haloferacaceae</taxon>
        <taxon>Halobellus</taxon>
    </lineage>
</organism>
<evidence type="ECO:0000313" key="3">
    <source>
        <dbReference type="EMBL" id="MFD1686890.1"/>
    </source>
</evidence>
<feature type="domain" description="Glucose/Sorbosone dehydrogenase" evidence="2">
    <location>
        <begin position="102"/>
        <end position="456"/>
    </location>
</feature>
<dbReference type="Gene3D" id="2.120.10.30">
    <property type="entry name" value="TolB, C-terminal domain"/>
    <property type="match status" value="1"/>
</dbReference>
<comment type="caution">
    <text evidence="3">The sequence shown here is derived from an EMBL/GenBank/DDBJ whole genome shotgun (WGS) entry which is preliminary data.</text>
</comment>
<protein>
    <submittedName>
        <fullName evidence="3">PQQ-dependent sugar dehydrogenase</fullName>
    </submittedName>
</protein>
<dbReference type="InterPro" id="IPR011042">
    <property type="entry name" value="6-blade_b-propeller_TolB-like"/>
</dbReference>
<keyword evidence="4" id="KW-1185">Reference proteome</keyword>
<dbReference type="AlphaFoldDB" id="A0ABD6DYD2"/>
<dbReference type="PANTHER" id="PTHR19328">
    <property type="entry name" value="HEDGEHOG-INTERACTING PROTEIN"/>
    <property type="match status" value="1"/>
</dbReference>
<dbReference type="PANTHER" id="PTHR19328:SF75">
    <property type="entry name" value="ALDOSE SUGAR DEHYDROGENASE YLII"/>
    <property type="match status" value="1"/>
</dbReference>
<name>A0ABD6DYD2_9EURY</name>
<dbReference type="PROSITE" id="PS51318">
    <property type="entry name" value="TAT"/>
    <property type="match status" value="1"/>
</dbReference>
<dbReference type="InterPro" id="IPR012938">
    <property type="entry name" value="Glc/Sorbosone_DH"/>
</dbReference>
<dbReference type="Proteomes" id="UP001597092">
    <property type="component" value="Unassembled WGS sequence"/>
</dbReference>
<gene>
    <name evidence="3" type="ORF">ACFSAS_14845</name>
</gene>
<dbReference type="Pfam" id="PF07995">
    <property type="entry name" value="GSDH"/>
    <property type="match status" value="1"/>
</dbReference>
<evidence type="ECO:0000259" key="2">
    <source>
        <dbReference type="Pfam" id="PF07995"/>
    </source>
</evidence>
<dbReference type="PROSITE" id="PS51257">
    <property type="entry name" value="PROKAR_LIPOPROTEIN"/>
    <property type="match status" value="1"/>
</dbReference>
<dbReference type="EMBL" id="JBHUDP010000006">
    <property type="protein sequence ID" value="MFD1686890.1"/>
    <property type="molecule type" value="Genomic_DNA"/>
</dbReference>
<evidence type="ECO:0000256" key="1">
    <source>
        <dbReference type="SAM" id="MobiDB-lite"/>
    </source>
</evidence>
<dbReference type="SUPFAM" id="SSF50952">
    <property type="entry name" value="Soluble quinoprotein glucose dehydrogenase"/>
    <property type="match status" value="1"/>
</dbReference>
<feature type="region of interest" description="Disordered" evidence="1">
    <location>
        <begin position="22"/>
        <end position="75"/>
    </location>
</feature>
<dbReference type="InterPro" id="IPR006311">
    <property type="entry name" value="TAT_signal"/>
</dbReference>
<accession>A0ABD6DYD2</accession>